<dbReference type="GO" id="GO:0008422">
    <property type="term" value="F:beta-glucosidase activity"/>
    <property type="evidence" value="ECO:0007669"/>
    <property type="project" value="UniProtKB-ARBA"/>
</dbReference>
<dbReference type="Gene3D" id="3.20.20.300">
    <property type="entry name" value="Glycoside hydrolase, family 3, N-terminal domain"/>
    <property type="match status" value="1"/>
</dbReference>
<organism evidence="11 12">
    <name type="scientific">Pseudomaricurvus hydrocarbonicus</name>
    <dbReference type="NCBI Taxonomy" id="1470433"/>
    <lineage>
        <taxon>Bacteria</taxon>
        <taxon>Pseudomonadati</taxon>
        <taxon>Pseudomonadota</taxon>
        <taxon>Gammaproteobacteria</taxon>
        <taxon>Cellvibrionales</taxon>
        <taxon>Cellvibrionaceae</taxon>
        <taxon>Pseudomaricurvus</taxon>
    </lineage>
</organism>
<dbReference type="Gene3D" id="3.40.50.1700">
    <property type="entry name" value="Glycoside hydrolase family 3 C-terminal domain"/>
    <property type="match status" value="1"/>
</dbReference>
<name>A0A9E5T210_9GAMM</name>
<dbReference type="PANTHER" id="PTHR42715:SF10">
    <property type="entry name" value="BETA-GLUCOSIDASE"/>
    <property type="match status" value="1"/>
</dbReference>
<proteinExistence type="inferred from homology"/>
<evidence type="ECO:0000256" key="3">
    <source>
        <dbReference type="ARBA" id="ARBA00023277"/>
    </source>
</evidence>
<dbReference type="PROSITE" id="PS51257">
    <property type="entry name" value="PROKAR_LIPOPROTEIN"/>
    <property type="match status" value="1"/>
</dbReference>
<dbReference type="SUPFAM" id="SSF52279">
    <property type="entry name" value="Beta-D-glucan exohydrolase, C-terminal domain"/>
    <property type="match status" value="1"/>
</dbReference>
<sequence length="794" mass="86065">MPLKTKYLPLTLTICLTAACSVDNATEDGARQPQILTKNTFRDLNGNGKKDLYEDTSKPIEQRVDDILSRLSLDQKVNLVMGTGMNTDDYTNPDSKVPGAAGYTYALNELGIASIVLADGPAGLRISPSRKGDPNSYFATAFPIGTLLASTWDTDMLTTIGQSMGEEVKEYGVDILLAPGMNIHRNPRGGRNFEYYSEDPVLSGKSAAAMVNGIESNGVGATIKHYVANNQETNRFLVDTIASERALREIYLRGFEIAVKDSQPWGIMSSYNKLNGSYTPQSENILTQVLRDEWDFQGLVMTDWFAGDDAVAQMNAGNDLIMPGTPKDTEQLAAGLESGQLDEKTLDRNLQRILKVILQSPSYAGYPYSNKPDLNAHAHTARQAAAEGAVLLKNTGGALPLAKAVNKVAVFGNTSYDFISGGAGSGDVNEAYTVSLVDGLQTAGYHIDSKLASTYEQFLATEKARQPKKENFFQLLPPIVEMPLAGEALATQAAEADIALITLGRNSGEFQDRPVEGDFTLTAGEQRLIADVSSAFHAQNKQVVVILNVGNVLEIASWRDQVDAILLPWQGGQEAGNAIADVLTGKVNPSGKLPTTMPVHYRDVPSSDNFPGVETSDKTVSGIGGFAVGKPSRVDYEEGIFVGYRYYDTFNVEPAYEFGYGLSYTQFEYGSTTVSSTTFEDSISVSVTVTNNGKVAGKEVVQVYLSAPEGQLKKPVRELKGFAKTRLLAPAESQQLTFTLKVKELASFDESRSSWVADKGIYKIDIGASSRDIRQTVTFELPDERIAESNLTDL</sequence>
<evidence type="ECO:0000256" key="2">
    <source>
        <dbReference type="ARBA" id="ARBA00022801"/>
    </source>
</evidence>
<dbReference type="Gene3D" id="2.60.40.10">
    <property type="entry name" value="Immunoglobulins"/>
    <property type="match status" value="1"/>
</dbReference>
<dbReference type="InterPro" id="IPR036962">
    <property type="entry name" value="Glyco_hydro_3_N_sf"/>
</dbReference>
<evidence type="ECO:0000256" key="4">
    <source>
        <dbReference type="ARBA" id="ARBA00023295"/>
    </source>
</evidence>
<comment type="caution">
    <text evidence="11">The sequence shown here is derived from an EMBL/GenBank/DDBJ whole genome shotgun (WGS) entry which is preliminary data.</text>
</comment>
<dbReference type="InterPro" id="IPR026891">
    <property type="entry name" value="Fn3-like"/>
</dbReference>
<protein>
    <recommendedName>
        <fullName evidence="7">Beta-D-glucoside glucohydrolase</fullName>
    </recommendedName>
    <alternativeName>
        <fullName evidence="5">Cellobiase</fullName>
    </alternativeName>
    <alternativeName>
        <fullName evidence="6">Gentiobiase</fullName>
    </alternativeName>
</protein>
<dbReference type="InterPro" id="IPR002772">
    <property type="entry name" value="Glyco_hydro_3_C"/>
</dbReference>
<feature type="chain" id="PRO_5038694445" description="Beta-D-glucoside glucohydrolase" evidence="9">
    <location>
        <begin position="26"/>
        <end position="794"/>
    </location>
</feature>
<dbReference type="InterPro" id="IPR013783">
    <property type="entry name" value="Ig-like_fold"/>
</dbReference>
<dbReference type="SUPFAM" id="SSF51445">
    <property type="entry name" value="(Trans)glycosidases"/>
    <property type="match status" value="1"/>
</dbReference>
<evidence type="ECO:0000256" key="5">
    <source>
        <dbReference type="ARBA" id="ARBA00031448"/>
    </source>
</evidence>
<dbReference type="FunFam" id="2.60.40.10:FF:000495">
    <property type="entry name" value="Periplasmic beta-glucosidase"/>
    <property type="match status" value="1"/>
</dbReference>
<dbReference type="InterPro" id="IPR017853">
    <property type="entry name" value="GH"/>
</dbReference>
<dbReference type="AlphaFoldDB" id="A0A9E5T210"/>
<dbReference type="PANTHER" id="PTHR42715">
    <property type="entry name" value="BETA-GLUCOSIDASE"/>
    <property type="match status" value="1"/>
</dbReference>
<evidence type="ECO:0000256" key="6">
    <source>
        <dbReference type="ARBA" id="ARBA00032194"/>
    </source>
</evidence>
<dbReference type="Proteomes" id="UP000787472">
    <property type="component" value="Unassembled WGS sequence"/>
</dbReference>
<dbReference type="InterPro" id="IPR001764">
    <property type="entry name" value="Glyco_hydro_3_N"/>
</dbReference>
<keyword evidence="4 8" id="KW-0326">Glycosidase</keyword>
<dbReference type="RefSeq" id="WP_167189846.1">
    <property type="nucleotide sequence ID" value="NZ_JAAONZ010000016.1"/>
</dbReference>
<dbReference type="PROSITE" id="PS00775">
    <property type="entry name" value="GLYCOSYL_HYDROL_F3"/>
    <property type="match status" value="1"/>
</dbReference>
<keyword evidence="12" id="KW-1185">Reference proteome</keyword>
<evidence type="ECO:0000256" key="7">
    <source>
        <dbReference type="ARBA" id="ARBA00032594"/>
    </source>
</evidence>
<keyword evidence="2 8" id="KW-0378">Hydrolase</keyword>
<dbReference type="GO" id="GO:0005975">
    <property type="term" value="P:carbohydrate metabolic process"/>
    <property type="evidence" value="ECO:0007669"/>
    <property type="project" value="InterPro"/>
</dbReference>
<reference evidence="11" key="1">
    <citation type="submission" date="2020-03" db="EMBL/GenBank/DDBJ databases">
        <authorList>
            <person name="Guo F."/>
        </authorList>
    </citation>
    <scope>NUCLEOTIDE SEQUENCE</scope>
    <source>
        <strain evidence="11">JCM 30134</strain>
    </source>
</reference>
<gene>
    <name evidence="11" type="ORF">G8770_17455</name>
</gene>
<evidence type="ECO:0000256" key="8">
    <source>
        <dbReference type="RuleBase" id="RU361161"/>
    </source>
</evidence>
<dbReference type="InterPro" id="IPR019800">
    <property type="entry name" value="Glyco_hydro_3_AS"/>
</dbReference>
<dbReference type="Pfam" id="PF14310">
    <property type="entry name" value="Fn3-like"/>
    <property type="match status" value="1"/>
</dbReference>
<dbReference type="Pfam" id="PF01915">
    <property type="entry name" value="Glyco_hydro_3_C"/>
    <property type="match status" value="1"/>
</dbReference>
<dbReference type="EMBL" id="JAAONZ010000016">
    <property type="protein sequence ID" value="NHO67336.1"/>
    <property type="molecule type" value="Genomic_DNA"/>
</dbReference>
<evidence type="ECO:0000256" key="1">
    <source>
        <dbReference type="ARBA" id="ARBA00005336"/>
    </source>
</evidence>
<evidence type="ECO:0000313" key="11">
    <source>
        <dbReference type="EMBL" id="NHO67336.1"/>
    </source>
</evidence>
<evidence type="ECO:0000256" key="9">
    <source>
        <dbReference type="SAM" id="SignalP"/>
    </source>
</evidence>
<keyword evidence="3" id="KW-0119">Carbohydrate metabolism</keyword>
<dbReference type="InterPro" id="IPR036881">
    <property type="entry name" value="Glyco_hydro_3_C_sf"/>
</dbReference>
<dbReference type="PRINTS" id="PR00133">
    <property type="entry name" value="GLHYDRLASE3"/>
</dbReference>
<accession>A0A9E5T210</accession>
<comment type="similarity">
    <text evidence="1 8">Belongs to the glycosyl hydrolase 3 family.</text>
</comment>
<evidence type="ECO:0000259" key="10">
    <source>
        <dbReference type="SMART" id="SM01217"/>
    </source>
</evidence>
<feature type="domain" description="Fibronectin type III-like" evidence="10">
    <location>
        <begin position="699"/>
        <end position="770"/>
    </location>
</feature>
<dbReference type="Pfam" id="PF00933">
    <property type="entry name" value="Glyco_hydro_3"/>
    <property type="match status" value="1"/>
</dbReference>
<keyword evidence="9" id="KW-0732">Signal</keyword>
<dbReference type="SMART" id="SM01217">
    <property type="entry name" value="Fn3_like"/>
    <property type="match status" value="1"/>
</dbReference>
<feature type="signal peptide" evidence="9">
    <location>
        <begin position="1"/>
        <end position="25"/>
    </location>
</feature>
<dbReference type="InterPro" id="IPR050288">
    <property type="entry name" value="Cellulose_deg_GH3"/>
</dbReference>
<evidence type="ECO:0000313" key="12">
    <source>
        <dbReference type="Proteomes" id="UP000787472"/>
    </source>
</evidence>